<dbReference type="OrthoDB" id="5189031at2"/>
<dbReference type="Proteomes" id="UP000241118">
    <property type="component" value="Unassembled WGS sequence"/>
</dbReference>
<keyword evidence="1" id="KW-0812">Transmembrane</keyword>
<feature type="transmembrane region" description="Helical" evidence="1">
    <location>
        <begin position="211"/>
        <end position="228"/>
    </location>
</feature>
<feature type="transmembrane region" description="Helical" evidence="1">
    <location>
        <begin position="120"/>
        <end position="141"/>
    </location>
</feature>
<gene>
    <name evidence="2" type="ORF">B0I31_12519</name>
</gene>
<keyword evidence="1" id="KW-0472">Membrane</keyword>
<dbReference type="Gene3D" id="1.20.1260.100">
    <property type="entry name" value="TspO/MBR protein"/>
    <property type="match status" value="1"/>
</dbReference>
<reference evidence="2 3" key="1">
    <citation type="submission" date="2018-03" db="EMBL/GenBank/DDBJ databases">
        <title>Genomic Encyclopedia of Type Strains, Phase III (KMG-III): the genomes of soil and plant-associated and newly described type strains.</title>
        <authorList>
            <person name="Whitman W."/>
        </authorList>
    </citation>
    <scope>NUCLEOTIDE SEQUENCE [LARGE SCALE GENOMIC DNA]</scope>
    <source>
        <strain evidence="2 3">CGMCC 4.7097</strain>
    </source>
</reference>
<proteinExistence type="predicted"/>
<comment type="caution">
    <text evidence="2">The sequence shown here is derived from an EMBL/GenBank/DDBJ whole genome shotgun (WGS) entry which is preliminary data.</text>
</comment>
<protein>
    <submittedName>
        <fullName evidence="2">TspO/MBR related protein</fullName>
    </submittedName>
</protein>
<feature type="transmembrane region" description="Helical" evidence="1">
    <location>
        <begin position="20"/>
        <end position="44"/>
    </location>
</feature>
<feature type="transmembrane region" description="Helical" evidence="1">
    <location>
        <begin position="234"/>
        <end position="254"/>
    </location>
</feature>
<sequence>MRRDTAPDRVAPERGRADLFRSVAVLVAAAVQTAAGVVGGAGLWGEPVGTVANSYPTLLLPAGGAFAIWTLIYATFAALAVRQALPAQRARRTHRSTGWWLASAGVLNAGWVALFAHREIVAAQVVIVALLVCLTVAATRLTHHPAAGWPDRLLVHTPVAVYTGWVAMATVAGAATTGAASDAAPSVTVAVIAVLLTGAVAATAALRLPAVVGYAAAVCWALIWIVVGTPAAPVQVAGTFAVVMVLVASVVRAYRAGDVTRSAWG</sequence>
<feature type="transmembrane region" description="Helical" evidence="1">
    <location>
        <begin position="97"/>
        <end position="114"/>
    </location>
</feature>
<dbReference type="RefSeq" id="WP_106620198.1">
    <property type="nucleotide sequence ID" value="NZ_PYAX01000025.1"/>
</dbReference>
<dbReference type="PANTHER" id="PTHR33802">
    <property type="entry name" value="SI:CH211-161H7.5-RELATED"/>
    <property type="match status" value="1"/>
</dbReference>
<keyword evidence="1" id="KW-1133">Transmembrane helix</keyword>
<dbReference type="InterPro" id="IPR038330">
    <property type="entry name" value="TspO/MBR-related_sf"/>
</dbReference>
<dbReference type="AlphaFoldDB" id="A0A2P8HLL4"/>
<name>A0A2P8HLL4_SACCR</name>
<evidence type="ECO:0000256" key="1">
    <source>
        <dbReference type="SAM" id="Phobius"/>
    </source>
</evidence>
<evidence type="ECO:0000313" key="3">
    <source>
        <dbReference type="Proteomes" id="UP000241118"/>
    </source>
</evidence>
<dbReference type="PANTHER" id="PTHR33802:SF1">
    <property type="entry name" value="XK-RELATED PROTEIN"/>
    <property type="match status" value="1"/>
</dbReference>
<evidence type="ECO:0000313" key="2">
    <source>
        <dbReference type="EMBL" id="PSL47112.1"/>
    </source>
</evidence>
<feature type="transmembrane region" description="Helical" evidence="1">
    <location>
        <begin position="187"/>
        <end position="206"/>
    </location>
</feature>
<feature type="transmembrane region" description="Helical" evidence="1">
    <location>
        <begin position="153"/>
        <end position="175"/>
    </location>
</feature>
<dbReference type="EMBL" id="PYAX01000025">
    <property type="protein sequence ID" value="PSL47112.1"/>
    <property type="molecule type" value="Genomic_DNA"/>
</dbReference>
<feature type="transmembrane region" description="Helical" evidence="1">
    <location>
        <begin position="64"/>
        <end position="85"/>
    </location>
</feature>
<keyword evidence="3" id="KW-1185">Reference proteome</keyword>
<organism evidence="2 3">
    <name type="scientific">Saccharothrix carnea</name>
    <dbReference type="NCBI Taxonomy" id="1280637"/>
    <lineage>
        <taxon>Bacteria</taxon>
        <taxon>Bacillati</taxon>
        <taxon>Actinomycetota</taxon>
        <taxon>Actinomycetes</taxon>
        <taxon>Pseudonocardiales</taxon>
        <taxon>Pseudonocardiaceae</taxon>
        <taxon>Saccharothrix</taxon>
    </lineage>
</organism>
<accession>A0A2P8HLL4</accession>